<feature type="binding site" evidence="8">
    <location>
        <position position="18"/>
    </location>
    <ligand>
        <name>Fe cation</name>
        <dbReference type="ChEBI" id="CHEBI:24875"/>
        <label>1</label>
    </ligand>
</feature>
<dbReference type="CDD" id="cd00907">
    <property type="entry name" value="Bacterioferritin"/>
    <property type="match status" value="1"/>
</dbReference>
<dbReference type="PANTHER" id="PTHR30295">
    <property type="entry name" value="BACTERIOFERRITIN"/>
    <property type="match status" value="1"/>
</dbReference>
<dbReference type="PROSITE" id="PS50905">
    <property type="entry name" value="FERRITIN_LIKE"/>
    <property type="match status" value="1"/>
</dbReference>
<feature type="binding site" evidence="8">
    <location>
        <position position="130"/>
    </location>
    <ligand>
        <name>Fe cation</name>
        <dbReference type="ChEBI" id="CHEBI:24875"/>
        <label>2</label>
    </ligand>
</feature>
<feature type="binding site" evidence="8">
    <location>
        <position position="51"/>
    </location>
    <ligand>
        <name>Fe cation</name>
        <dbReference type="ChEBI" id="CHEBI:24875"/>
        <label>2</label>
    </ligand>
</feature>
<dbReference type="Pfam" id="PF00210">
    <property type="entry name" value="Ferritin"/>
    <property type="match status" value="1"/>
</dbReference>
<dbReference type="PIRSF" id="PIRSF002560">
    <property type="entry name" value="Bacterioferritin"/>
    <property type="match status" value="1"/>
</dbReference>
<dbReference type="AlphaFoldDB" id="A0A024LS15"/>
<dbReference type="GO" id="GO:0020037">
    <property type="term" value="F:heme binding"/>
    <property type="evidence" value="ECO:0007669"/>
    <property type="project" value="TreeGrafter"/>
</dbReference>
<dbReference type="InterPro" id="IPR009078">
    <property type="entry name" value="Ferritin-like_SF"/>
</dbReference>
<organism evidence="10">
    <name type="scientific">Bartonella schoenbuchensis</name>
    <dbReference type="NCBI Taxonomy" id="165694"/>
    <lineage>
        <taxon>Bacteria</taxon>
        <taxon>Pseudomonadati</taxon>
        <taxon>Pseudomonadota</taxon>
        <taxon>Alphaproteobacteria</taxon>
        <taxon>Hyphomicrobiales</taxon>
        <taxon>Bartonellaceae</taxon>
        <taxon>Bartonella</taxon>
    </lineage>
</organism>
<evidence type="ECO:0000259" key="9">
    <source>
        <dbReference type="PROSITE" id="PS50905"/>
    </source>
</evidence>
<keyword evidence="6 7" id="KW-0408">Iron</keyword>
<dbReference type="PRINTS" id="PR00601">
    <property type="entry name" value="BACFERRITIN"/>
</dbReference>
<keyword evidence="5 7" id="KW-0479">Metal-binding</keyword>
<feature type="binding site" description="axial binding residue" evidence="8">
    <location>
        <position position="52"/>
    </location>
    <ligand>
        <name>heme b</name>
        <dbReference type="ChEBI" id="CHEBI:60344"/>
        <note>ligand shared between dimeric partners</note>
    </ligand>
    <ligandPart>
        <name>Fe</name>
        <dbReference type="ChEBI" id="CHEBI:18248"/>
    </ligandPart>
</feature>
<protein>
    <recommendedName>
        <fullName evidence="7">Bacterioferritin</fullName>
        <ecNumber evidence="7">1.16.3.1</ecNumber>
    </recommendedName>
</protein>
<dbReference type="InterPro" id="IPR008331">
    <property type="entry name" value="Ferritin_DPS_dom"/>
</dbReference>
<dbReference type="PANTHER" id="PTHR30295:SF0">
    <property type="entry name" value="BACTERIOFERRITIN"/>
    <property type="match status" value="1"/>
</dbReference>
<reference evidence="10" key="1">
    <citation type="submission" date="2013-11" db="EMBL/GenBank/DDBJ databases">
        <authorList>
            <person name="GENOMES U."/>
        </authorList>
    </citation>
    <scope>NUCLEOTIDE SEQUENCE</scope>
    <source>
        <strain evidence="10">MVT06</strain>
    </source>
</reference>
<feature type="binding site" evidence="8">
    <location>
        <position position="127"/>
    </location>
    <ligand>
        <name>Fe cation</name>
        <dbReference type="ChEBI" id="CHEBI:24875"/>
        <label>2</label>
    </ligand>
</feature>
<dbReference type="GO" id="GO:0006879">
    <property type="term" value="P:intracellular iron ion homeostasis"/>
    <property type="evidence" value="ECO:0007669"/>
    <property type="project" value="UniProtKB-KW"/>
</dbReference>
<comment type="cofactor">
    <cofactor evidence="1">
        <name>heme b</name>
        <dbReference type="ChEBI" id="CHEBI:60344"/>
    </cofactor>
</comment>
<evidence type="ECO:0000256" key="4">
    <source>
        <dbReference type="ARBA" id="ARBA00022617"/>
    </source>
</evidence>
<keyword evidence="4" id="KW-0349">Heme</keyword>
<feature type="binding site" evidence="8">
    <location>
        <position position="51"/>
    </location>
    <ligand>
        <name>Fe cation</name>
        <dbReference type="ChEBI" id="CHEBI:24875"/>
        <label>1</label>
    </ligand>
</feature>
<sequence length="160" mass="18710">MKGHPEIIKQLNEALALEISAVNQYQLHSCLTESWGYTKLAEIERKEATEEMKHVDRIVKRVTFLEGHPNLEFPAPLRIGKNLREVLEYDLKSEYDARESYLKSREICSKLSDHVSKKLFDELLEDEENHIDFLETQIQLLNTIGEERYSQLSVSFSELE</sequence>
<comment type="catalytic activity">
    <reaction evidence="7">
        <text>4 Fe(2+) + O2 + 4 H(+) = 4 Fe(3+) + 2 H2O</text>
        <dbReference type="Rhea" id="RHEA:11148"/>
        <dbReference type="ChEBI" id="CHEBI:15377"/>
        <dbReference type="ChEBI" id="CHEBI:15378"/>
        <dbReference type="ChEBI" id="CHEBI:15379"/>
        <dbReference type="ChEBI" id="CHEBI:29033"/>
        <dbReference type="ChEBI" id="CHEBI:29034"/>
        <dbReference type="EC" id="1.16.3.1"/>
    </reaction>
</comment>
<dbReference type="InterPro" id="IPR002024">
    <property type="entry name" value="Bacterioferritin"/>
</dbReference>
<evidence type="ECO:0000313" key="10">
    <source>
        <dbReference type="EMBL" id="CDP80008.1"/>
    </source>
</evidence>
<reference evidence="10" key="2">
    <citation type="submission" date="2014-05" db="EMBL/GenBank/DDBJ databases">
        <title>Genome sequencing of Bartonella spp. isolated from human blood.</title>
        <authorList>
            <person name="Raoult D."/>
        </authorList>
    </citation>
    <scope>NUCLEOTIDE SEQUENCE</scope>
    <source>
        <strain evidence="10">MVT06</strain>
    </source>
</reference>
<accession>A0A024LS15</accession>
<feature type="binding site" evidence="8">
    <location>
        <position position="50"/>
    </location>
    <ligand>
        <name>Fe cation</name>
        <dbReference type="ChEBI" id="CHEBI:24875"/>
        <label>3</label>
    </ligand>
</feature>
<dbReference type="GO" id="GO:0008199">
    <property type="term" value="F:ferric iron binding"/>
    <property type="evidence" value="ECO:0007669"/>
    <property type="project" value="InterPro"/>
</dbReference>
<feature type="binding site" evidence="8">
    <location>
        <position position="94"/>
    </location>
    <ligand>
        <name>Fe cation</name>
        <dbReference type="ChEBI" id="CHEBI:24875"/>
        <label>2</label>
    </ligand>
</feature>
<evidence type="ECO:0000256" key="1">
    <source>
        <dbReference type="ARBA" id="ARBA00001970"/>
    </source>
</evidence>
<dbReference type="GO" id="GO:0005829">
    <property type="term" value="C:cytosol"/>
    <property type="evidence" value="ECO:0007669"/>
    <property type="project" value="TreeGrafter"/>
</dbReference>
<dbReference type="EC" id="1.16.3.1" evidence="7"/>
<comment type="similarity">
    <text evidence="2 7">Belongs to the bacterioferritin family.</text>
</comment>
<dbReference type="InterPro" id="IPR009040">
    <property type="entry name" value="Ferritin-like_diiron"/>
</dbReference>
<dbReference type="EMBL" id="HG977196">
    <property type="protein sequence ID" value="CDP80008.1"/>
    <property type="molecule type" value="Genomic_DNA"/>
</dbReference>
<name>A0A024LS15_9HYPH</name>
<dbReference type="Gene3D" id="1.20.1260.10">
    <property type="match status" value="1"/>
</dbReference>
<evidence type="ECO:0000256" key="8">
    <source>
        <dbReference type="PIRSR" id="PIRSR002560-1"/>
    </source>
</evidence>
<dbReference type="GO" id="GO:0006826">
    <property type="term" value="P:iron ion transport"/>
    <property type="evidence" value="ECO:0007669"/>
    <property type="project" value="InterPro"/>
</dbReference>
<feature type="domain" description="Ferritin-like diiron" evidence="9">
    <location>
        <begin position="1"/>
        <end position="145"/>
    </location>
</feature>
<dbReference type="NCBIfam" id="TIGR00754">
    <property type="entry name" value="bfr"/>
    <property type="match status" value="1"/>
</dbReference>
<evidence type="ECO:0000256" key="6">
    <source>
        <dbReference type="ARBA" id="ARBA00023004"/>
    </source>
</evidence>
<keyword evidence="3 7" id="KW-0409">Iron storage</keyword>
<evidence type="ECO:0000256" key="2">
    <source>
        <dbReference type="ARBA" id="ARBA00008093"/>
    </source>
</evidence>
<feature type="binding site" evidence="8">
    <location>
        <position position="127"/>
    </location>
    <ligand>
        <name>Fe cation</name>
        <dbReference type="ChEBI" id="CHEBI:24875"/>
        <label>1</label>
    </ligand>
</feature>
<gene>
    <name evidence="10" type="primary">bfr</name>
    <name evidence="10" type="ORF">BN1046_00917</name>
</gene>
<dbReference type="SUPFAM" id="SSF47240">
    <property type="entry name" value="Ferritin-like"/>
    <property type="match status" value="1"/>
</dbReference>
<dbReference type="InterPro" id="IPR012347">
    <property type="entry name" value="Ferritin-like"/>
</dbReference>
<evidence type="ECO:0000256" key="5">
    <source>
        <dbReference type="ARBA" id="ARBA00022723"/>
    </source>
</evidence>
<dbReference type="GO" id="GO:0004322">
    <property type="term" value="F:ferroxidase activity"/>
    <property type="evidence" value="ECO:0007669"/>
    <property type="project" value="UniProtKB-EC"/>
</dbReference>
<comment type="function">
    <text evidence="7">Iron-storage protein, whose ferroxidase center binds Fe(2+), oxidizes it using dioxygen to Fe(3+), and participates in the subsequent Fe(3+) oxide mineral core formation within the central cavity of the BFR protein shell.</text>
</comment>
<proteinExistence type="inferred from homology"/>
<evidence type="ECO:0000256" key="3">
    <source>
        <dbReference type="ARBA" id="ARBA00022434"/>
    </source>
</evidence>
<feature type="binding site" evidence="8">
    <location>
        <position position="54"/>
    </location>
    <ligand>
        <name>Fe cation</name>
        <dbReference type="ChEBI" id="CHEBI:24875"/>
        <label>1</label>
    </ligand>
</feature>
<evidence type="ECO:0000256" key="7">
    <source>
        <dbReference type="PIRNR" id="PIRNR002560"/>
    </source>
</evidence>